<dbReference type="AlphaFoldDB" id="F2KS90"/>
<keyword evidence="3" id="KW-1185">Reference proteome</keyword>
<dbReference type="OrthoDB" id="146838at2157"/>
<dbReference type="RefSeq" id="WP_013684680.1">
    <property type="nucleotide sequence ID" value="NC_015320.1"/>
</dbReference>
<dbReference type="STRING" id="693661.Arcve_2038"/>
<evidence type="ECO:0000313" key="2">
    <source>
        <dbReference type="EMBL" id="AEA48029.1"/>
    </source>
</evidence>
<feature type="domain" description="ACT" evidence="1">
    <location>
        <begin position="14"/>
        <end position="89"/>
    </location>
</feature>
<dbReference type="EMBL" id="CP002588">
    <property type="protein sequence ID" value="AEA48029.1"/>
    <property type="molecule type" value="Genomic_DNA"/>
</dbReference>
<dbReference type="InterPro" id="IPR011006">
    <property type="entry name" value="CheY-like_superfamily"/>
</dbReference>
<dbReference type="HOGENOM" id="CLU_1264587_0_0_2"/>
<dbReference type="Pfam" id="PF22629">
    <property type="entry name" value="ACT_AHAS_ss"/>
    <property type="match status" value="1"/>
</dbReference>
<dbReference type="InterPro" id="IPR015832">
    <property type="entry name" value="UCP006363_ACT"/>
</dbReference>
<dbReference type="SUPFAM" id="SSF55021">
    <property type="entry name" value="ACT-like"/>
    <property type="match status" value="1"/>
</dbReference>
<dbReference type="PIRSF" id="PIRSF006363">
    <property type="entry name" value="UCP006363_ACT"/>
    <property type="match status" value="1"/>
</dbReference>
<dbReference type="Gene3D" id="3.30.70.260">
    <property type="match status" value="1"/>
</dbReference>
<dbReference type="PROSITE" id="PS51671">
    <property type="entry name" value="ACT"/>
    <property type="match status" value="1"/>
</dbReference>
<dbReference type="eggNOG" id="arCOG00813">
    <property type="taxonomic scope" value="Archaea"/>
</dbReference>
<gene>
    <name evidence="2" type="ordered locus">Arcve_2038</name>
</gene>
<dbReference type="Proteomes" id="UP000008136">
    <property type="component" value="Chromosome"/>
</dbReference>
<dbReference type="InterPro" id="IPR040537">
    <property type="entry name" value="DUF5612"/>
</dbReference>
<accession>F2KS90</accession>
<organism evidence="2 3">
    <name type="scientific">Archaeoglobus veneficus (strain DSM 11195 / SNP6)</name>
    <dbReference type="NCBI Taxonomy" id="693661"/>
    <lineage>
        <taxon>Archaea</taxon>
        <taxon>Methanobacteriati</taxon>
        <taxon>Methanobacteriota</taxon>
        <taxon>Archaeoglobi</taxon>
        <taxon>Archaeoglobales</taxon>
        <taxon>Archaeoglobaceae</taxon>
        <taxon>Archaeoglobus</taxon>
    </lineage>
</organism>
<name>F2KS90_ARCVS</name>
<dbReference type="InterPro" id="IPR045865">
    <property type="entry name" value="ACT-like_dom_sf"/>
</dbReference>
<reference evidence="2 3" key="1">
    <citation type="submission" date="2011-03" db="EMBL/GenBank/DDBJ databases">
        <title>The complete genome of Archaeoglobus veneficus SNP6.</title>
        <authorList>
            <consortium name="US DOE Joint Genome Institute (JGI-PGF)"/>
            <person name="Lucas S."/>
            <person name="Copeland A."/>
            <person name="Lapidus A."/>
            <person name="Bruce D."/>
            <person name="Goodwin L."/>
            <person name="Pitluck S."/>
            <person name="Kyrpides N."/>
            <person name="Mavromatis K."/>
            <person name="Pagani I."/>
            <person name="Ivanova N."/>
            <person name="Mikhailova N."/>
            <person name="Lu M."/>
            <person name="Detter J.C."/>
            <person name="Tapia R."/>
            <person name="Han C."/>
            <person name="Land M."/>
            <person name="Hauser L."/>
            <person name="Markowitz V."/>
            <person name="Cheng J.-F."/>
            <person name="Hugenholtz P."/>
            <person name="Woyke T."/>
            <person name="Wu D."/>
            <person name="Spring S."/>
            <person name="Brambilla E."/>
            <person name="Klenk H.-P."/>
            <person name="Eisen J.A."/>
        </authorList>
    </citation>
    <scope>NUCLEOTIDE SEQUENCE [LARGE SCALE GENOMIC DNA]</scope>
    <source>
        <strain>SNP6</strain>
    </source>
</reference>
<sequence>MEENEKGKTSRQRGLQIIARNEVGVLRDITAIVAEKGGNITYAQTFIIRYGEYAGNALIYFEIEGGEFEKILEEVKKLPTVIEAAEEPTFEDIFGKRVIIFGGGALVSQVALGAISEADRHNLRGERISVDTMPIVGEEELAGAVKAVARLHRAGVLVLAGGIMGGKITEEVKKLRKYGIPVISLNMFGSVPSVADLVVSDPVMAGTLAVMEISEKARFDIDRVRGRRI</sequence>
<dbReference type="KEGG" id="ave:Arcve_2038"/>
<dbReference type="Gene3D" id="3.40.50.10550">
    <property type="entry name" value="Hypothetical protein af1403, domain 2"/>
    <property type="match status" value="1"/>
</dbReference>
<dbReference type="InterPro" id="IPR002912">
    <property type="entry name" value="ACT_dom"/>
</dbReference>
<evidence type="ECO:0000259" key="1">
    <source>
        <dbReference type="PROSITE" id="PS51671"/>
    </source>
</evidence>
<proteinExistence type="predicted"/>
<dbReference type="SUPFAM" id="SSF52172">
    <property type="entry name" value="CheY-like"/>
    <property type="match status" value="1"/>
</dbReference>
<protein>
    <submittedName>
        <fullName evidence="2">Amino acid-binding ACT domain protein</fullName>
    </submittedName>
</protein>
<evidence type="ECO:0000313" key="3">
    <source>
        <dbReference type="Proteomes" id="UP000008136"/>
    </source>
</evidence>
<dbReference type="InterPro" id="IPR054480">
    <property type="entry name" value="AHAS_small-like_ACT"/>
</dbReference>
<dbReference type="Pfam" id="PF18462">
    <property type="entry name" value="DUF5612"/>
    <property type="match status" value="1"/>
</dbReference>
<dbReference type="GeneID" id="10395171"/>